<keyword evidence="1" id="KW-0472">Membrane</keyword>
<keyword evidence="1" id="KW-1133">Transmembrane helix</keyword>
<dbReference type="Proteomes" id="UP000563151">
    <property type="component" value="Unassembled WGS sequence"/>
</dbReference>
<proteinExistence type="predicted"/>
<comment type="caution">
    <text evidence="2">The sequence shown here is derived from an EMBL/GenBank/DDBJ whole genome shotgun (WGS) entry which is preliminary data.</text>
</comment>
<evidence type="ECO:0000256" key="1">
    <source>
        <dbReference type="SAM" id="Phobius"/>
    </source>
</evidence>
<dbReference type="RefSeq" id="WP_035151549.1">
    <property type="nucleotide sequence ID" value="NZ_JAAZWO010000024.1"/>
</dbReference>
<feature type="transmembrane region" description="Helical" evidence="1">
    <location>
        <begin position="172"/>
        <end position="193"/>
    </location>
</feature>
<feature type="transmembrane region" description="Helical" evidence="1">
    <location>
        <begin position="213"/>
        <end position="231"/>
    </location>
</feature>
<feature type="transmembrane region" description="Helical" evidence="1">
    <location>
        <begin position="101"/>
        <end position="130"/>
    </location>
</feature>
<keyword evidence="1" id="KW-0812">Transmembrane</keyword>
<reference evidence="2 3" key="1">
    <citation type="submission" date="2020-04" db="EMBL/GenBank/DDBJ databases">
        <title>Genomic insights into acetone-butanol-ethanol (ABE) fermentation by sequencing solventogenic clostridia strains.</title>
        <authorList>
            <person name="Brown S."/>
        </authorList>
    </citation>
    <scope>NUCLEOTIDE SEQUENCE [LARGE SCALE GENOMIC DNA]</scope>
    <source>
        <strain evidence="2 3">DJ011</strain>
    </source>
</reference>
<gene>
    <name evidence="2" type="ORF">HGG79_15905</name>
</gene>
<keyword evidence="3" id="KW-1185">Reference proteome</keyword>
<feature type="transmembrane region" description="Helical" evidence="1">
    <location>
        <begin position="21"/>
        <end position="39"/>
    </location>
</feature>
<evidence type="ECO:0000313" key="2">
    <source>
        <dbReference type="EMBL" id="MBC2399245.1"/>
    </source>
</evidence>
<protein>
    <submittedName>
        <fullName evidence="2">Uncharacterized protein</fullName>
    </submittedName>
</protein>
<dbReference type="AlphaFoldDB" id="A0A923EE77"/>
<accession>A0A923EE77</accession>
<dbReference type="EMBL" id="JAAZWO010000024">
    <property type="protein sequence ID" value="MBC2399245.1"/>
    <property type="molecule type" value="Genomic_DNA"/>
</dbReference>
<evidence type="ECO:0000313" key="3">
    <source>
        <dbReference type="Proteomes" id="UP000563151"/>
    </source>
</evidence>
<feature type="transmembrane region" description="Helical" evidence="1">
    <location>
        <begin position="142"/>
        <end position="165"/>
    </location>
</feature>
<organism evidence="2 3">
    <name type="scientific">Clostridium tetanomorphum</name>
    <dbReference type="NCBI Taxonomy" id="1553"/>
    <lineage>
        <taxon>Bacteria</taxon>
        <taxon>Bacillati</taxon>
        <taxon>Bacillota</taxon>
        <taxon>Clostridia</taxon>
        <taxon>Eubacteriales</taxon>
        <taxon>Clostridiaceae</taxon>
        <taxon>Clostridium</taxon>
    </lineage>
</organism>
<sequence length="246" mass="29104">MKRHFRILITNFKSMFTYSKILFIFIIFIFSGFLKLSSFGSRDYINIFFYGPNNLFDNILELMIWSLYQFYLIYIIGDYFYKELKVRNSYIISRIGSKMEWHLYIQITIIVACIFYFTTGSIVVGCICFVTRHTPIFSIYEVLKIILILSLSSYFISNIYISIVLISKNHNFSFLIIIILLYLSIELGNIYRIDAFIPFNQGILSKHSFSNFNLSWSFVYLLVIDIINILLNGRLISKFDLMNILD</sequence>
<feature type="transmembrane region" description="Helical" evidence="1">
    <location>
        <begin position="59"/>
        <end position="81"/>
    </location>
</feature>
<name>A0A923EE77_CLOTT</name>